<dbReference type="AlphaFoldDB" id="A0A328Z8Q6"/>
<reference evidence="3 4" key="1">
    <citation type="submission" date="2018-06" db="EMBL/GenBank/DDBJ databases">
        <title>Genomic Encyclopedia of Archaeal and Bacterial Type Strains, Phase II (KMG-II): from individual species to whole genera.</title>
        <authorList>
            <person name="Goeker M."/>
        </authorList>
    </citation>
    <scope>NUCLEOTIDE SEQUENCE [LARGE SCALE GENOMIC DNA]</scope>
    <source>
        <strain evidence="3 4">CFPB 3232</strain>
    </source>
</reference>
<dbReference type="Pfam" id="PF03080">
    <property type="entry name" value="Neprosin"/>
    <property type="match status" value="1"/>
</dbReference>
<dbReference type="InterPro" id="IPR004314">
    <property type="entry name" value="Neprosin"/>
</dbReference>
<evidence type="ECO:0000256" key="1">
    <source>
        <dbReference type="SAM" id="MobiDB-lite"/>
    </source>
</evidence>
<dbReference type="OrthoDB" id="5934790at2"/>
<dbReference type="PANTHER" id="PTHR31589">
    <property type="entry name" value="PROTEIN, PUTATIVE (DUF239)-RELATED-RELATED"/>
    <property type="match status" value="1"/>
</dbReference>
<evidence type="ECO:0000259" key="2">
    <source>
        <dbReference type="PROSITE" id="PS52045"/>
    </source>
</evidence>
<dbReference type="EMBL" id="QLTA01000027">
    <property type="protein sequence ID" value="RAR79167.1"/>
    <property type="molecule type" value="Genomic_DNA"/>
</dbReference>
<keyword evidence="4" id="KW-1185">Reference proteome</keyword>
<dbReference type="RefSeq" id="WP_111878124.1">
    <property type="nucleotide sequence ID" value="NZ_CBCSGC010000056.1"/>
</dbReference>
<accession>A0A328Z8Q6</accession>
<name>A0A328Z8Q6_9BURK</name>
<proteinExistence type="predicted"/>
<feature type="region of interest" description="Disordered" evidence="1">
    <location>
        <begin position="140"/>
        <end position="164"/>
    </location>
</feature>
<protein>
    <submittedName>
        <fullName evidence="3">Uncharacterized protein DUF239</fullName>
    </submittedName>
</protein>
<comment type="caution">
    <text evidence="3">The sequence shown here is derived from an EMBL/GenBank/DDBJ whole genome shotgun (WGS) entry which is preliminary data.</text>
</comment>
<gene>
    <name evidence="3" type="ORF">AX018_102759</name>
</gene>
<dbReference type="PROSITE" id="PS52045">
    <property type="entry name" value="NEPROSIN_PEP_CD"/>
    <property type="match status" value="1"/>
</dbReference>
<dbReference type="InterPro" id="IPR053168">
    <property type="entry name" value="Glutamic_endopeptidase"/>
</dbReference>
<feature type="domain" description="Neprosin PEP catalytic" evidence="2">
    <location>
        <begin position="211"/>
        <end position="479"/>
    </location>
</feature>
<dbReference type="Proteomes" id="UP000248856">
    <property type="component" value="Unassembled WGS sequence"/>
</dbReference>
<sequence length="479" mass="50724">MPTGNHTLTSYHFPLIITIACLLGSGGYASASSENRPSTTAPDYAYVDAMMPPLPPSRGLTLLQDGKTASTTAEFTQFLMALNAATYQQMLPSSGVAGEPAFLEMKRYLQNRYNGVTVVKSLKQDGAISDCIPVGEQPGLRDGSAVASPPPANPHGAAAGDLTAGEQCPRGTIPLERIGLDQVTQFATLKKFLSKGAAPRPPEALPVAAADDPTAGHHYATTYMDTRGALIAGAGADLNIWSPAFATGIDQMSISQIWINSRDFKQTLEVGWQRRPSYSKWGDKSILFIYSTQDGYATTGCHNLECGQFVQTASGNVFGVAFAPNRYSVKNGAQGVVKVAFERNQDGNWWLNVDGNWIGYYKANLYRGDLASPSASIVISAGGEASPDDGSASLPMGSGAFAASGYRQAAFQANHFYIDDSLKAYAVTNLANFSVPDPRCYTIAVAGLSYDGAYTGVSRTTPSPEMTTGGFYFGGPGCH</sequence>
<evidence type="ECO:0000313" key="3">
    <source>
        <dbReference type="EMBL" id="RAR79167.1"/>
    </source>
</evidence>
<dbReference type="PANTHER" id="PTHR31589:SF223">
    <property type="entry name" value="PROTEIN, PUTATIVE (DUF239)-RELATED"/>
    <property type="match status" value="1"/>
</dbReference>
<organism evidence="3 4">
    <name type="scientific">Paracidovorax anthurii</name>
    <dbReference type="NCBI Taxonomy" id="78229"/>
    <lineage>
        <taxon>Bacteria</taxon>
        <taxon>Pseudomonadati</taxon>
        <taxon>Pseudomonadota</taxon>
        <taxon>Betaproteobacteria</taxon>
        <taxon>Burkholderiales</taxon>
        <taxon>Comamonadaceae</taxon>
        <taxon>Paracidovorax</taxon>
    </lineage>
</organism>
<evidence type="ECO:0000313" key="4">
    <source>
        <dbReference type="Proteomes" id="UP000248856"/>
    </source>
</evidence>